<dbReference type="GeneTree" id="ENSGT00530000063836"/>
<feature type="compositionally biased region" description="Low complexity" evidence="9">
    <location>
        <begin position="290"/>
        <end position="302"/>
    </location>
</feature>
<proteinExistence type="predicted"/>
<dbReference type="Ensembl" id="ENSPANT00000048727.2">
    <property type="protein sequence ID" value="ENSPANP00000036515.2"/>
    <property type="gene ID" value="ENSPANG00000021060.4"/>
</dbReference>
<dbReference type="Pfam" id="PF12906">
    <property type="entry name" value="RINGv"/>
    <property type="match status" value="1"/>
</dbReference>
<keyword evidence="4" id="KW-0808">Transferase</keyword>
<gene>
    <name evidence="11" type="primary">MARCHF10</name>
</gene>
<feature type="region of interest" description="Disordered" evidence="9">
    <location>
        <begin position="320"/>
        <end position="453"/>
    </location>
</feature>
<dbReference type="OMA" id="HDYERDW"/>
<feature type="compositionally biased region" description="Basic and acidic residues" evidence="9">
    <location>
        <begin position="416"/>
        <end position="435"/>
    </location>
</feature>
<feature type="compositionally biased region" description="Basic and acidic residues" evidence="9">
    <location>
        <begin position="368"/>
        <end position="389"/>
    </location>
</feature>
<evidence type="ECO:0000256" key="1">
    <source>
        <dbReference type="ARBA" id="ARBA00000900"/>
    </source>
</evidence>
<dbReference type="AlphaFoldDB" id="A0A2I3MLE0"/>
<feature type="region of interest" description="Disordered" evidence="9">
    <location>
        <begin position="33"/>
        <end position="305"/>
    </location>
</feature>
<sequence length="846" mass="95499">MLHDARDRQKFFSDVQYLRDMQHKVDSEYQACLRRQEYRRDPNEKKRDQFWGQETSFERSRFSSRSSSKQSSSEEDPLTEPRSSTKISTFKCDSKLPAIDQTSVKQKHKSTMTARKADKADPSEPSPAESESTWWNKLETDLGGPSGWCRLGKKGPVGRSMPPCEADEAPMVLLRKRKPNLRRFTVSPELHSPRASEDRSRQKPQWPAKVPAPRRADQVVQQGDLMCNTKLKKPTRERRNLVPSSQPVIENPPDRRKKGDPSAPSQNELHPALPQAFQGTNSPQVLSEFLGPPLTPTTVGGPRRASFRFRDEDFYSILSLNSGRESDDTEEETQAEECLWVGMHSPRSPSHHKRSRFGRTSTPQAKNKNFEENAENCRGHSSRRSEPRHGSLRISNAMEPATEWPSAGQKLSQDSRLPDRESAKEKDRGGSEHAKKSPLSWDTKYKPRQEDGVNAENAWSDCISVEHRPGTHDSEGYWQDYLSSSQNSLDYFLSGRPTSPGSSVNSSYNSAVSFMHSALRDDIPVDLSMSSTSIHSSDSEGNSRFHVRRPLSPIRNRNPSASAENHNYFPVNSAHEFAVREAEDITLTSQPQGAPLYTDLLLNPQGSLSLVDSSNSSPSRINSEGYFRVSESLQENIPFTFFAVSDFPNQNENGNRMAAFGFTDEKETSKIKADPEKLKKLQESLLEEDSEEEGDLCRICQIAGGSPSNPLLEPCGCVGSLRFVHQECLKKWLKVKITSGADLGAVKTCEMCKQGLLVDLGDFNMIEFYQKHQQSQAQNELMNSGLYLVLLLHLYEQRFAELMRLNHNQVERERLSRNYPQPRTEENENSELGDGNEGSISQSRVV</sequence>
<dbReference type="PANTHER" id="PTHR14471">
    <property type="entry name" value="MARCH7/10 E3 UBIQUITIN PROTEIN LIGASE FAMILY MEMBER"/>
    <property type="match status" value="1"/>
</dbReference>
<keyword evidence="7" id="KW-0833">Ubl conjugation pathway</keyword>
<evidence type="ECO:0000256" key="9">
    <source>
        <dbReference type="SAM" id="MobiDB-lite"/>
    </source>
</evidence>
<dbReference type="InterPro" id="IPR011016">
    <property type="entry name" value="Znf_RING-CH"/>
</dbReference>
<dbReference type="ExpressionAtlas" id="A0A2I3MLE0">
    <property type="expression patterns" value="baseline"/>
</dbReference>
<reference evidence="11" key="2">
    <citation type="submission" date="2025-08" db="UniProtKB">
        <authorList>
            <consortium name="Ensembl"/>
        </authorList>
    </citation>
    <scope>IDENTIFICATION</scope>
</reference>
<evidence type="ECO:0000259" key="10">
    <source>
        <dbReference type="PROSITE" id="PS51292"/>
    </source>
</evidence>
<evidence type="ECO:0000256" key="7">
    <source>
        <dbReference type="ARBA" id="ARBA00022786"/>
    </source>
</evidence>
<dbReference type="EC" id="2.3.2.27" evidence="3"/>
<dbReference type="SUPFAM" id="SSF57850">
    <property type="entry name" value="RING/U-box"/>
    <property type="match status" value="1"/>
</dbReference>
<dbReference type="InterPro" id="IPR052297">
    <property type="entry name" value="RING-CH-type_E3_ubiq-ligase"/>
</dbReference>
<accession>A0A2I3MLE0</accession>
<dbReference type="GO" id="GO:0008270">
    <property type="term" value="F:zinc ion binding"/>
    <property type="evidence" value="ECO:0007669"/>
    <property type="project" value="UniProtKB-KW"/>
</dbReference>
<dbReference type="Gene3D" id="3.30.40.10">
    <property type="entry name" value="Zinc/RING finger domain, C3HC4 (zinc finger)"/>
    <property type="match status" value="1"/>
</dbReference>
<feature type="compositionally biased region" description="Polar residues" evidence="9">
    <location>
        <begin position="555"/>
        <end position="565"/>
    </location>
</feature>
<dbReference type="Proteomes" id="UP000028761">
    <property type="component" value="Chromosome 17"/>
</dbReference>
<dbReference type="GO" id="GO:0061630">
    <property type="term" value="F:ubiquitin protein ligase activity"/>
    <property type="evidence" value="ECO:0007669"/>
    <property type="project" value="UniProtKB-EC"/>
</dbReference>
<comment type="catalytic activity">
    <reaction evidence="1">
        <text>S-ubiquitinyl-[E2 ubiquitin-conjugating enzyme]-L-cysteine + [acceptor protein]-L-lysine = [E2 ubiquitin-conjugating enzyme]-L-cysteine + N(6)-ubiquitinyl-[acceptor protein]-L-lysine.</text>
        <dbReference type="EC" id="2.3.2.27"/>
    </reaction>
</comment>
<evidence type="ECO:0000313" key="12">
    <source>
        <dbReference type="Proteomes" id="UP000028761"/>
    </source>
</evidence>
<evidence type="ECO:0000313" key="11">
    <source>
        <dbReference type="Ensembl" id="ENSPANP00000036515.2"/>
    </source>
</evidence>
<evidence type="ECO:0000256" key="2">
    <source>
        <dbReference type="ARBA" id="ARBA00004906"/>
    </source>
</evidence>
<feature type="compositionally biased region" description="Basic and acidic residues" evidence="9">
    <location>
        <begin position="34"/>
        <end position="49"/>
    </location>
</feature>
<feature type="domain" description="RING-CH-type" evidence="10">
    <location>
        <begin position="689"/>
        <end position="759"/>
    </location>
</feature>
<evidence type="ECO:0000256" key="5">
    <source>
        <dbReference type="ARBA" id="ARBA00022723"/>
    </source>
</evidence>
<feature type="region of interest" description="Disordered" evidence="9">
    <location>
        <begin position="531"/>
        <end position="566"/>
    </location>
</feature>
<keyword evidence="5" id="KW-0479">Metal-binding</keyword>
<evidence type="ECO:0000256" key="6">
    <source>
        <dbReference type="ARBA" id="ARBA00022771"/>
    </source>
</evidence>
<comment type="pathway">
    <text evidence="2">Protein modification; protein ubiquitination.</text>
</comment>
<dbReference type="PANTHER" id="PTHR14471:SF5">
    <property type="entry name" value="E3 UBIQUITIN-PROTEIN LIGASE MARCHF10-RELATED"/>
    <property type="match status" value="1"/>
</dbReference>
<dbReference type="PROSITE" id="PS51292">
    <property type="entry name" value="ZF_RING_CH"/>
    <property type="match status" value="1"/>
</dbReference>
<evidence type="ECO:0000256" key="3">
    <source>
        <dbReference type="ARBA" id="ARBA00012483"/>
    </source>
</evidence>
<dbReference type="STRING" id="9555.ENSPANP00000036515"/>
<dbReference type="InterPro" id="IPR013083">
    <property type="entry name" value="Znf_RING/FYVE/PHD"/>
</dbReference>
<name>A0A2I3MLE0_PAPAN</name>
<keyword evidence="6" id="KW-0863">Zinc-finger</keyword>
<protein>
    <recommendedName>
        <fullName evidence="3">RING-type E3 ubiquitin transferase</fullName>
        <ecNumber evidence="3">2.3.2.27</ecNumber>
    </recommendedName>
</protein>
<feature type="compositionally biased region" description="Basic and acidic residues" evidence="9">
    <location>
        <begin position="191"/>
        <end position="201"/>
    </location>
</feature>
<evidence type="ECO:0000256" key="4">
    <source>
        <dbReference type="ARBA" id="ARBA00022679"/>
    </source>
</evidence>
<dbReference type="Bgee" id="ENSPANG00000021060">
    <property type="expression patterns" value="Expressed in testis and 6 other cell types or tissues"/>
</dbReference>
<dbReference type="SMART" id="SM00744">
    <property type="entry name" value="RINGv"/>
    <property type="match status" value="1"/>
</dbReference>
<feature type="region of interest" description="Disordered" evidence="9">
    <location>
        <begin position="811"/>
        <end position="846"/>
    </location>
</feature>
<keyword evidence="8" id="KW-0862">Zinc</keyword>
<organism evidence="11 12">
    <name type="scientific">Papio anubis</name>
    <name type="common">Olive baboon</name>
    <dbReference type="NCBI Taxonomy" id="9555"/>
    <lineage>
        <taxon>Eukaryota</taxon>
        <taxon>Metazoa</taxon>
        <taxon>Chordata</taxon>
        <taxon>Craniata</taxon>
        <taxon>Vertebrata</taxon>
        <taxon>Euteleostomi</taxon>
        <taxon>Mammalia</taxon>
        <taxon>Eutheria</taxon>
        <taxon>Euarchontoglires</taxon>
        <taxon>Primates</taxon>
        <taxon>Haplorrhini</taxon>
        <taxon>Catarrhini</taxon>
        <taxon>Cercopithecidae</taxon>
        <taxon>Cercopithecinae</taxon>
        <taxon>Papio</taxon>
    </lineage>
</organism>
<reference evidence="11" key="3">
    <citation type="submission" date="2025-09" db="UniProtKB">
        <authorList>
            <consortium name="Ensembl"/>
        </authorList>
    </citation>
    <scope>IDENTIFICATION</scope>
</reference>
<evidence type="ECO:0000256" key="8">
    <source>
        <dbReference type="ARBA" id="ARBA00022833"/>
    </source>
</evidence>
<reference evidence="11 12" key="1">
    <citation type="submission" date="2012-03" db="EMBL/GenBank/DDBJ databases">
        <title>Whole Genome Assembly of Papio anubis.</title>
        <authorList>
            <person name="Liu Y.L."/>
            <person name="Abraham K.A."/>
            <person name="Akbar H.A."/>
            <person name="Ali S.A."/>
            <person name="Anosike U.A."/>
            <person name="Aqrawi P.A."/>
            <person name="Arias F.A."/>
            <person name="Attaway T.A."/>
            <person name="Awwad R.A."/>
            <person name="Babu C.B."/>
            <person name="Bandaranaike D.B."/>
            <person name="Battles P.B."/>
            <person name="Bell A.B."/>
            <person name="Beltran B.B."/>
            <person name="Berhane-Mersha D.B."/>
            <person name="Bess C.B."/>
            <person name="Bickham C.B."/>
            <person name="Bolden T.B."/>
            <person name="Carter K.C."/>
            <person name="Chau D.C."/>
            <person name="Chavez A.C."/>
            <person name="Clerc-Blankenburg K.C."/>
            <person name="Coyle M.C."/>
            <person name="Dao M.D."/>
            <person name="Davila M.L.D."/>
            <person name="Davy-Carroll L.D."/>
            <person name="Denson S.D."/>
            <person name="Dinh H.D."/>
            <person name="Fernandez S.F."/>
            <person name="Fernando P.F."/>
            <person name="Forbes L.F."/>
            <person name="Francis C.F."/>
            <person name="Francisco L.F."/>
            <person name="Fu Q.F."/>
            <person name="Garcia-Iii R.G."/>
            <person name="Garrett T.G."/>
            <person name="Gross S.G."/>
            <person name="Gubbala S.G."/>
            <person name="Hirani K.H."/>
            <person name="Hogues M.H."/>
            <person name="Hollins B.H."/>
            <person name="Jackson L.J."/>
            <person name="Javaid M.J."/>
            <person name="Jhangiani S.J."/>
            <person name="Johnson A.J."/>
            <person name="Johnson B.J."/>
            <person name="Jones J.J."/>
            <person name="Joshi V.J."/>
            <person name="Kalu J.K."/>
            <person name="Khan N.K."/>
            <person name="Korchina V.K."/>
            <person name="Kovar C.K."/>
            <person name="Lago L.L."/>
            <person name="Lara F.L."/>
            <person name="Le T.-K.L."/>
            <person name="Lee S.L."/>
            <person name="Legall-Iii F.L."/>
            <person name="Lemon S.L."/>
            <person name="Liu J.L."/>
            <person name="Liu Y.-S.L."/>
            <person name="Liyanage D.L."/>
            <person name="Lopez J.L."/>
            <person name="Lorensuhewa L.L."/>
            <person name="Mata R.M."/>
            <person name="Mathew T.M."/>
            <person name="Mercado C.M."/>
            <person name="Mercado I.M."/>
            <person name="Morales K.M."/>
            <person name="Morgan M.M."/>
            <person name="Munidasa M.M."/>
            <person name="Ngo D.N."/>
            <person name="Nguyen L.N."/>
            <person name="Nguyen T.N."/>
            <person name="Nguyen N.N."/>
            <person name="Obregon M.O."/>
            <person name="Okwuonu G.O."/>
            <person name="Ongeri F.O."/>
            <person name="Onwere C.O."/>
            <person name="Osifeso I.O."/>
            <person name="Parra A.P."/>
            <person name="Patil S.P."/>
            <person name="Perez A.P."/>
            <person name="Perez Y.P."/>
            <person name="Pham C.P."/>
            <person name="Pu L.-L.P."/>
            <person name="Puazo M.P."/>
            <person name="Quiroz J.Q."/>
            <person name="Rouhana J.R."/>
            <person name="Ruiz M.R."/>
            <person name="Ruiz S.-J.R."/>
            <person name="Saada N.S."/>
            <person name="Santibanez J.S."/>
            <person name="Scheel M.S."/>
            <person name="Schneider B.S."/>
            <person name="Simmons D.S."/>
            <person name="Sisson I.S."/>
            <person name="Tang L.-Y.T."/>
            <person name="Thornton R.T."/>
            <person name="Tisius J.T."/>
            <person name="Toledanes G.T."/>
            <person name="Trejos Z.T."/>
            <person name="Usmani K.U."/>
            <person name="Varghese R.V."/>
            <person name="Vattathil S.V."/>
            <person name="Vee V.V."/>
            <person name="Walker D.W."/>
            <person name="Weissenberger G.W."/>
            <person name="White C.W."/>
            <person name="Williams A.W."/>
            <person name="Woodworth J.W."/>
            <person name="Wright R.W."/>
            <person name="Zhu Y.Z."/>
            <person name="Han Y.H."/>
            <person name="Newsham I.N."/>
            <person name="Nazareth L.N."/>
            <person name="Worley K.W."/>
            <person name="Muzny D.M."/>
            <person name="Rogers J.R."/>
            <person name="Gibbs R.G."/>
        </authorList>
    </citation>
    <scope>NUCLEOTIDE SEQUENCE [LARGE SCALE GENOMIC DNA]</scope>
</reference>
<keyword evidence="12" id="KW-1185">Reference proteome</keyword>